<feature type="region of interest" description="Disordered" evidence="1">
    <location>
        <begin position="1"/>
        <end position="96"/>
    </location>
</feature>
<reference evidence="2 3" key="1">
    <citation type="journal article" date="2016" name="Sci. Rep.">
        <title>Insights into Adaptations to a Near-Obligate Nematode Endoparasitic Lifestyle from the Finished Genome of Drechmeria coniospora.</title>
        <authorList>
            <person name="Zhang L."/>
            <person name="Zhou Z."/>
            <person name="Guo Q."/>
            <person name="Fokkens L."/>
            <person name="Miskei M."/>
            <person name="Pocsi I."/>
            <person name="Zhang W."/>
            <person name="Chen M."/>
            <person name="Wang L."/>
            <person name="Sun Y."/>
            <person name="Donzelli B.G."/>
            <person name="Gibson D.M."/>
            <person name="Nelson D.R."/>
            <person name="Luo J.G."/>
            <person name="Rep M."/>
            <person name="Liu H."/>
            <person name="Yang S."/>
            <person name="Wang J."/>
            <person name="Krasnoff S.B."/>
            <person name="Xu Y."/>
            <person name="Molnar I."/>
            <person name="Lin M."/>
        </authorList>
    </citation>
    <scope>NUCLEOTIDE SEQUENCE [LARGE SCALE GENOMIC DNA]</scope>
    <source>
        <strain evidence="2 3">ARSEF 6962</strain>
    </source>
</reference>
<keyword evidence="3" id="KW-1185">Reference proteome</keyword>
<accession>A0A151GYH1</accession>
<dbReference type="GeneID" id="63715948"/>
<name>A0A151GYH1_DRECN</name>
<evidence type="ECO:0000313" key="2">
    <source>
        <dbReference type="EMBL" id="KYK62158.1"/>
    </source>
</evidence>
<dbReference type="RefSeq" id="XP_040661510.1">
    <property type="nucleotide sequence ID" value="XM_040800627.1"/>
</dbReference>
<protein>
    <submittedName>
        <fullName evidence="2">Uncharacterized protein</fullName>
    </submittedName>
</protein>
<dbReference type="EMBL" id="LAYC01000001">
    <property type="protein sequence ID" value="KYK62158.1"/>
    <property type="molecule type" value="Genomic_DNA"/>
</dbReference>
<dbReference type="AlphaFoldDB" id="A0A151GYH1"/>
<feature type="compositionally biased region" description="Polar residues" evidence="1">
    <location>
        <begin position="1"/>
        <end position="11"/>
    </location>
</feature>
<proteinExistence type="predicted"/>
<dbReference type="InParanoid" id="A0A151GYH1"/>
<evidence type="ECO:0000256" key="1">
    <source>
        <dbReference type="SAM" id="MobiDB-lite"/>
    </source>
</evidence>
<sequence length="186" mass="19580">MLPSHRSQCVSRPQHPLSERPDEASSNEASPDEASPSEASPIEASPDEASASEASPIEASPTEASPSEASPNEASPNEASPNEASPNEASPAEASLDKRRALKLSRLDESRLHSFHRRIFLLLFSSSGASGSASFSDPFFLSFISFDALVSSAAYRCCLILPPDSAARAALHRLSPPASFACVVVT</sequence>
<feature type="compositionally biased region" description="Low complexity" evidence="1">
    <location>
        <begin position="24"/>
        <end position="94"/>
    </location>
</feature>
<organism evidence="2 3">
    <name type="scientific">Drechmeria coniospora</name>
    <name type="common">Nematophagous fungus</name>
    <name type="synonym">Meria coniospora</name>
    <dbReference type="NCBI Taxonomy" id="98403"/>
    <lineage>
        <taxon>Eukaryota</taxon>
        <taxon>Fungi</taxon>
        <taxon>Dikarya</taxon>
        <taxon>Ascomycota</taxon>
        <taxon>Pezizomycotina</taxon>
        <taxon>Sordariomycetes</taxon>
        <taxon>Hypocreomycetidae</taxon>
        <taxon>Hypocreales</taxon>
        <taxon>Ophiocordycipitaceae</taxon>
        <taxon>Drechmeria</taxon>
    </lineage>
</organism>
<dbReference type="Proteomes" id="UP000076580">
    <property type="component" value="Chromosome 01"/>
</dbReference>
<dbReference type="STRING" id="98403.A0A151GYH1"/>
<gene>
    <name evidence="2" type="ORF">DCS_03305</name>
</gene>
<comment type="caution">
    <text evidence="2">The sequence shown here is derived from an EMBL/GenBank/DDBJ whole genome shotgun (WGS) entry which is preliminary data.</text>
</comment>
<evidence type="ECO:0000313" key="3">
    <source>
        <dbReference type="Proteomes" id="UP000076580"/>
    </source>
</evidence>